<sequence length="119" mass="13770">MQVDRTQIDTESEDDGLFSVTFWFDKSTVPGFVTIARDELEEPDVIYFEAEDQMHVFKTDKLAYLISGNSITFDLFNDLSNAFFWTTLRTFSLDVASEDLADVTQCLERIFELGRKLDM</sequence>
<gene>
    <name evidence="1" type="ORF">J4E00_13060</name>
</gene>
<dbReference type="RefSeq" id="WP_208175620.1">
    <property type="nucleotide sequence ID" value="NZ_JAGETZ010000005.1"/>
</dbReference>
<dbReference type="EMBL" id="JAGETZ010000005">
    <property type="protein sequence ID" value="MBO2009985.1"/>
    <property type="molecule type" value="Genomic_DNA"/>
</dbReference>
<accession>A0ABS3QGY4</accession>
<reference evidence="1 2" key="1">
    <citation type="submission" date="2021-03" db="EMBL/GenBank/DDBJ databases">
        <authorList>
            <person name="Kim M.K."/>
        </authorList>
    </citation>
    <scope>NUCLEOTIDE SEQUENCE [LARGE SCALE GENOMIC DNA]</scope>
    <source>
        <strain evidence="1 2">BT442</strain>
    </source>
</reference>
<name>A0ABS3QGY4_9BACT</name>
<keyword evidence="2" id="KW-1185">Reference proteome</keyword>
<protein>
    <submittedName>
        <fullName evidence="1">Uncharacterized protein</fullName>
    </submittedName>
</protein>
<proteinExistence type="predicted"/>
<evidence type="ECO:0000313" key="1">
    <source>
        <dbReference type="EMBL" id="MBO2009985.1"/>
    </source>
</evidence>
<organism evidence="1 2">
    <name type="scientific">Hymenobacter negativus</name>
    <dbReference type="NCBI Taxonomy" id="2795026"/>
    <lineage>
        <taxon>Bacteria</taxon>
        <taxon>Pseudomonadati</taxon>
        <taxon>Bacteroidota</taxon>
        <taxon>Cytophagia</taxon>
        <taxon>Cytophagales</taxon>
        <taxon>Hymenobacteraceae</taxon>
        <taxon>Hymenobacter</taxon>
    </lineage>
</organism>
<dbReference type="Proteomes" id="UP000664369">
    <property type="component" value="Unassembled WGS sequence"/>
</dbReference>
<evidence type="ECO:0000313" key="2">
    <source>
        <dbReference type="Proteomes" id="UP000664369"/>
    </source>
</evidence>
<comment type="caution">
    <text evidence="1">The sequence shown here is derived from an EMBL/GenBank/DDBJ whole genome shotgun (WGS) entry which is preliminary data.</text>
</comment>